<feature type="transmembrane region" description="Helical" evidence="1">
    <location>
        <begin position="127"/>
        <end position="148"/>
    </location>
</feature>
<keyword evidence="3" id="KW-1185">Reference proteome</keyword>
<dbReference type="RefSeq" id="WP_016839446.1">
    <property type="nucleotide sequence ID" value="NZ_JAAXPW010000044.1"/>
</dbReference>
<keyword evidence="1" id="KW-1133">Transmembrane helix</keyword>
<feature type="transmembrane region" description="Helical" evidence="1">
    <location>
        <begin position="71"/>
        <end position="92"/>
    </location>
</feature>
<dbReference type="AlphaFoldDB" id="A0A840Q096"/>
<protein>
    <recommendedName>
        <fullName evidence="4">DUF4306 domain-containing protein</fullName>
    </recommendedName>
</protein>
<gene>
    <name evidence="2" type="ORF">HNR36_002761</name>
</gene>
<name>A0A840Q096_URETH</name>
<evidence type="ECO:0000256" key="1">
    <source>
        <dbReference type="SAM" id="Phobius"/>
    </source>
</evidence>
<accession>A0A840Q096</accession>
<keyword evidence="1" id="KW-0812">Transmembrane</keyword>
<evidence type="ECO:0000313" key="3">
    <source>
        <dbReference type="Proteomes" id="UP000557217"/>
    </source>
</evidence>
<sequence length="162" mass="18522">MFKYWLQMIVGVAIFIISTFCAWYEGSEIVENSFEWNYSTPFTNVFIQVITNGRDISQLDYFVYAVKFHPLFPTMMMISLLYILAVAGIYLIKVKSKWVISFWGIVGLICVLSSAFISISYTIGSSIFFWITSISGLLFIVIAGLMSFTKYKNQQNGITNEV</sequence>
<proteinExistence type="predicted"/>
<dbReference type="EMBL" id="JACHGZ010000047">
    <property type="protein sequence ID" value="MBB5150341.1"/>
    <property type="molecule type" value="Genomic_DNA"/>
</dbReference>
<evidence type="ECO:0000313" key="2">
    <source>
        <dbReference type="EMBL" id="MBB5150341.1"/>
    </source>
</evidence>
<dbReference type="Pfam" id="PF14154">
    <property type="entry name" value="DUF4306"/>
    <property type="match status" value="1"/>
</dbReference>
<dbReference type="InterPro" id="IPR025440">
    <property type="entry name" value="DUF4306"/>
</dbReference>
<feature type="transmembrane region" description="Helical" evidence="1">
    <location>
        <begin position="99"/>
        <end position="121"/>
    </location>
</feature>
<keyword evidence="1" id="KW-0472">Membrane</keyword>
<dbReference type="Proteomes" id="UP000557217">
    <property type="component" value="Unassembled WGS sequence"/>
</dbReference>
<feature type="transmembrane region" description="Helical" evidence="1">
    <location>
        <begin position="5"/>
        <end position="26"/>
    </location>
</feature>
<reference evidence="2 3" key="1">
    <citation type="submission" date="2020-08" db="EMBL/GenBank/DDBJ databases">
        <title>Genomic Encyclopedia of Type Strains, Phase IV (KMG-IV): sequencing the most valuable type-strain genomes for metagenomic binning, comparative biology and taxonomic classification.</title>
        <authorList>
            <person name="Goeker M."/>
        </authorList>
    </citation>
    <scope>NUCLEOTIDE SEQUENCE [LARGE SCALE GENOMIC DNA]</scope>
    <source>
        <strain evidence="2 3">DSM 10633</strain>
    </source>
</reference>
<organism evidence="2 3">
    <name type="scientific">Ureibacillus thermosphaericus</name>
    <dbReference type="NCBI Taxonomy" id="51173"/>
    <lineage>
        <taxon>Bacteria</taxon>
        <taxon>Bacillati</taxon>
        <taxon>Bacillota</taxon>
        <taxon>Bacilli</taxon>
        <taxon>Bacillales</taxon>
        <taxon>Caryophanaceae</taxon>
        <taxon>Ureibacillus</taxon>
    </lineage>
</organism>
<evidence type="ECO:0008006" key="4">
    <source>
        <dbReference type="Google" id="ProtNLM"/>
    </source>
</evidence>
<comment type="caution">
    <text evidence="2">The sequence shown here is derived from an EMBL/GenBank/DDBJ whole genome shotgun (WGS) entry which is preliminary data.</text>
</comment>